<proteinExistence type="inferred from homology"/>
<evidence type="ECO:0000313" key="11">
    <source>
        <dbReference type="Proteomes" id="UP001375743"/>
    </source>
</evidence>
<dbReference type="EC" id="1.3.1.9" evidence="9"/>
<dbReference type="Proteomes" id="UP001375743">
    <property type="component" value="Unassembled WGS sequence"/>
</dbReference>
<protein>
    <recommendedName>
        <fullName evidence="9">Enoyl-[acyl-carrier-protein] reductase [NADH]</fullName>
        <ecNumber evidence="9">1.3.1.9</ecNumber>
    </recommendedName>
</protein>
<dbReference type="PIRSF" id="PIRSF000094">
    <property type="entry name" value="Enoyl-ACP_rdct"/>
    <property type="match status" value="1"/>
</dbReference>
<keyword evidence="9" id="KW-0520">NAD</keyword>
<comment type="caution">
    <text evidence="10">The sequence shown here is derived from an EMBL/GenBank/DDBJ whole genome shotgun (WGS) entry which is preliminary data.</text>
</comment>
<comment type="catalytic activity">
    <reaction evidence="8 9">
        <text>a 2,3-saturated acyl-[ACP] + NAD(+) = a (2E)-enoyl-[ACP] + NADH + H(+)</text>
        <dbReference type="Rhea" id="RHEA:10240"/>
        <dbReference type="Rhea" id="RHEA-COMP:9925"/>
        <dbReference type="Rhea" id="RHEA-COMP:9926"/>
        <dbReference type="ChEBI" id="CHEBI:15378"/>
        <dbReference type="ChEBI" id="CHEBI:57540"/>
        <dbReference type="ChEBI" id="CHEBI:57945"/>
        <dbReference type="ChEBI" id="CHEBI:78784"/>
        <dbReference type="ChEBI" id="CHEBI:78785"/>
        <dbReference type="EC" id="1.3.1.9"/>
    </reaction>
</comment>
<name>A0ABU8XPN6_9PROT</name>
<evidence type="ECO:0000256" key="7">
    <source>
        <dbReference type="ARBA" id="ARBA00023160"/>
    </source>
</evidence>
<dbReference type="Gene3D" id="1.10.8.400">
    <property type="entry name" value="Enoyl acyl carrier protein reductase"/>
    <property type="match status" value="1"/>
</dbReference>
<comment type="pathway">
    <text evidence="1">Lipid metabolism; fatty acid biosynthesis.</text>
</comment>
<accession>A0ABU8XPN6</accession>
<dbReference type="RefSeq" id="WP_418159027.1">
    <property type="nucleotide sequence ID" value="NZ_JBBLZC010000006.1"/>
</dbReference>
<dbReference type="SUPFAM" id="SSF51735">
    <property type="entry name" value="NAD(P)-binding Rossmann-fold domains"/>
    <property type="match status" value="1"/>
</dbReference>
<keyword evidence="6" id="KW-0443">Lipid metabolism</keyword>
<dbReference type="InterPro" id="IPR002347">
    <property type="entry name" value="SDR_fam"/>
</dbReference>
<dbReference type="Pfam" id="PF13561">
    <property type="entry name" value="adh_short_C2"/>
    <property type="match status" value="1"/>
</dbReference>
<keyword evidence="5 9" id="KW-0560">Oxidoreductase</keyword>
<evidence type="ECO:0000313" key="10">
    <source>
        <dbReference type="EMBL" id="MEK0083185.1"/>
    </source>
</evidence>
<dbReference type="PANTHER" id="PTHR43159">
    <property type="entry name" value="ENOYL-[ACYL-CARRIER-PROTEIN] REDUCTASE"/>
    <property type="match status" value="1"/>
</dbReference>
<organism evidence="10 11">
    <name type="scientific">Benzoatithermus flavus</name>
    <dbReference type="NCBI Taxonomy" id="3108223"/>
    <lineage>
        <taxon>Bacteria</taxon>
        <taxon>Pseudomonadati</taxon>
        <taxon>Pseudomonadota</taxon>
        <taxon>Alphaproteobacteria</taxon>
        <taxon>Geminicoccales</taxon>
        <taxon>Geminicoccaceae</taxon>
        <taxon>Benzoatithermus</taxon>
    </lineage>
</organism>
<dbReference type="InterPro" id="IPR014358">
    <property type="entry name" value="Enoyl-ACP_Rdtase_NADH"/>
</dbReference>
<keyword evidence="3 9" id="KW-0444">Lipid biosynthesis</keyword>
<evidence type="ECO:0000256" key="6">
    <source>
        <dbReference type="ARBA" id="ARBA00023098"/>
    </source>
</evidence>
<evidence type="ECO:0000256" key="1">
    <source>
        <dbReference type="ARBA" id="ARBA00005194"/>
    </source>
</evidence>
<keyword evidence="4" id="KW-0276">Fatty acid metabolism</keyword>
<evidence type="ECO:0000256" key="3">
    <source>
        <dbReference type="ARBA" id="ARBA00022516"/>
    </source>
</evidence>
<dbReference type="PANTHER" id="PTHR43159:SF2">
    <property type="entry name" value="ENOYL-[ACYL-CARRIER-PROTEIN] REDUCTASE [NADH], CHLOROPLASTIC"/>
    <property type="match status" value="1"/>
</dbReference>
<dbReference type="PRINTS" id="PR00081">
    <property type="entry name" value="GDHRDH"/>
</dbReference>
<keyword evidence="11" id="KW-1185">Reference proteome</keyword>
<evidence type="ECO:0000256" key="9">
    <source>
        <dbReference type="PIRNR" id="PIRNR000094"/>
    </source>
</evidence>
<gene>
    <name evidence="10" type="primary">fabI</name>
    <name evidence="10" type="ORF">U1T56_08475</name>
</gene>
<dbReference type="NCBIfam" id="NF005717">
    <property type="entry name" value="PRK07533.1"/>
    <property type="match status" value="1"/>
</dbReference>
<dbReference type="EMBL" id="JBBLZC010000006">
    <property type="protein sequence ID" value="MEK0083185.1"/>
    <property type="molecule type" value="Genomic_DNA"/>
</dbReference>
<evidence type="ECO:0000256" key="5">
    <source>
        <dbReference type="ARBA" id="ARBA00023002"/>
    </source>
</evidence>
<keyword evidence="7 9" id="KW-0275">Fatty acid biosynthesis</keyword>
<sequence>MYADNTEFASAPTESAAKVPLPFSLEGKKGLITGIANDRSIAWGAAKVCRSLGAELAVTYLNEKAKPHVEPLAAAVGAELLMPLDLRHEGELEAVFEAIATRWGKLDFLVHSIAFASEIKSRVIDVTKAGFLEAMELSCWSFIRMAHLAEPLMTGGGCLVTYSYLGADMVVPNYNVMGPVKAALESVSRYLAAELGPKGIRVHAVSPGPLRTRAASGIAHFDDLLAQAEARAPLHQLVDIEDVGNSTAFLVSDAGKHLTGSLHYVDSGYHIVG</sequence>
<evidence type="ECO:0000256" key="4">
    <source>
        <dbReference type="ARBA" id="ARBA00022832"/>
    </source>
</evidence>
<evidence type="ECO:0000256" key="8">
    <source>
        <dbReference type="ARBA" id="ARBA00048572"/>
    </source>
</evidence>
<dbReference type="Gene3D" id="3.40.50.720">
    <property type="entry name" value="NAD(P)-binding Rossmann-like Domain"/>
    <property type="match status" value="1"/>
</dbReference>
<evidence type="ECO:0000256" key="2">
    <source>
        <dbReference type="ARBA" id="ARBA00009233"/>
    </source>
</evidence>
<comment type="similarity">
    <text evidence="2 9">Belongs to the short-chain dehydrogenases/reductases (SDR) family. FabI subfamily.</text>
</comment>
<dbReference type="InterPro" id="IPR036291">
    <property type="entry name" value="NAD(P)-bd_dom_sf"/>
</dbReference>
<reference evidence="10 11" key="1">
    <citation type="submission" date="2024-01" db="EMBL/GenBank/DDBJ databases">
        <title>Multi-omics insights into the function and evolution of sodium benzoate biodegradation pathways in Benzoatithermus flavus gen. nov., sp. nov. from hot spring.</title>
        <authorList>
            <person name="Hu C.-J."/>
            <person name="Li W.-J."/>
        </authorList>
    </citation>
    <scope>NUCLEOTIDE SEQUENCE [LARGE SCALE GENOMIC DNA]</scope>
    <source>
        <strain evidence="10 11">SYSU G07066</strain>
    </source>
</reference>
<dbReference type="CDD" id="cd05372">
    <property type="entry name" value="ENR_SDR"/>
    <property type="match status" value="1"/>
</dbReference>